<dbReference type="GO" id="GO:0006355">
    <property type="term" value="P:regulation of DNA-templated transcription"/>
    <property type="evidence" value="ECO:0007669"/>
    <property type="project" value="InterPro"/>
</dbReference>
<evidence type="ECO:0000256" key="4">
    <source>
        <dbReference type="PROSITE-ProRule" id="PRU00376"/>
    </source>
</evidence>
<evidence type="ECO:0000313" key="8">
    <source>
        <dbReference type="Proteomes" id="UP001153069"/>
    </source>
</evidence>
<reference evidence="7" key="1">
    <citation type="submission" date="2020-06" db="EMBL/GenBank/DDBJ databases">
        <authorList>
            <consortium name="Plant Systems Biology data submission"/>
        </authorList>
    </citation>
    <scope>NUCLEOTIDE SEQUENCE</scope>
    <source>
        <strain evidence="7">D6</strain>
    </source>
</reference>
<dbReference type="PROSITE" id="PS51037">
    <property type="entry name" value="YEATS"/>
    <property type="match status" value="1"/>
</dbReference>
<keyword evidence="3 4" id="KW-0539">Nucleus</keyword>
<comment type="caution">
    <text evidence="7">The sequence shown here is derived from an EMBL/GenBank/DDBJ whole genome shotgun (WGS) entry which is preliminary data.</text>
</comment>
<name>A0A9N8DCR3_9STRA</name>
<organism evidence="7 8">
    <name type="scientific">Seminavis robusta</name>
    <dbReference type="NCBI Taxonomy" id="568900"/>
    <lineage>
        <taxon>Eukaryota</taxon>
        <taxon>Sar</taxon>
        <taxon>Stramenopiles</taxon>
        <taxon>Ochrophyta</taxon>
        <taxon>Bacillariophyta</taxon>
        <taxon>Bacillariophyceae</taxon>
        <taxon>Bacillariophycidae</taxon>
        <taxon>Naviculales</taxon>
        <taxon>Naviculaceae</taxon>
        <taxon>Seminavis</taxon>
    </lineage>
</organism>
<evidence type="ECO:0000313" key="7">
    <source>
        <dbReference type="EMBL" id="CAB9500274.1"/>
    </source>
</evidence>
<protein>
    <submittedName>
        <fullName evidence="7">AF-9 homolog</fullName>
    </submittedName>
</protein>
<evidence type="ECO:0000256" key="1">
    <source>
        <dbReference type="ARBA" id="ARBA00023015"/>
    </source>
</evidence>
<sequence length="262" mass="29367">MSGTSTDQSNNSKQPLKRLEKTTACLPIVYGSVAFFLGKKADEFKTHQWTLYVRGPKNEDLSGVIEKVVFQLHASFAEPTREILQPPFEVTECGWGEFEAQIKIVWAKEAQEMDALLAHGIKLYPPAPPGTAPSALPTSNPNVPVVSESYDEVVFTDPTEQYYRDLLEVGKLKPVTLKEERVQAAVAEYNDEQTFLQLLEAKQFLTQELQQVKSRFQRVDTETKDIDSSIRKLQEKVRASRKKPPPSSARSAPATAAKKQKS</sequence>
<dbReference type="Proteomes" id="UP001153069">
    <property type="component" value="Unassembled WGS sequence"/>
</dbReference>
<evidence type="ECO:0000256" key="3">
    <source>
        <dbReference type="ARBA" id="ARBA00023242"/>
    </source>
</evidence>
<evidence type="ECO:0000256" key="5">
    <source>
        <dbReference type="SAM" id="MobiDB-lite"/>
    </source>
</evidence>
<keyword evidence="2" id="KW-0804">Transcription</keyword>
<feature type="compositionally biased region" description="Low complexity" evidence="5">
    <location>
        <begin position="248"/>
        <end position="262"/>
    </location>
</feature>
<gene>
    <name evidence="7" type="ORF">SEMRO_80_G043030.1</name>
</gene>
<keyword evidence="8" id="KW-1185">Reference proteome</keyword>
<dbReference type="Pfam" id="PF03366">
    <property type="entry name" value="YEATS"/>
    <property type="match status" value="1"/>
</dbReference>
<evidence type="ECO:0000259" key="6">
    <source>
        <dbReference type="PROSITE" id="PS51037"/>
    </source>
</evidence>
<feature type="region of interest" description="Disordered" evidence="5">
    <location>
        <begin position="217"/>
        <end position="262"/>
    </location>
</feature>
<dbReference type="EMBL" id="CAICTM010000079">
    <property type="protein sequence ID" value="CAB9500274.1"/>
    <property type="molecule type" value="Genomic_DNA"/>
</dbReference>
<dbReference type="PANTHER" id="PTHR47573">
    <property type="entry name" value="PROTEIN AF-9 HOMOLOG"/>
    <property type="match status" value="1"/>
</dbReference>
<dbReference type="Gene3D" id="2.60.40.1970">
    <property type="entry name" value="YEATS domain"/>
    <property type="match status" value="1"/>
</dbReference>
<comment type="subcellular location">
    <subcellularLocation>
        <location evidence="4">Nucleus</location>
    </subcellularLocation>
</comment>
<proteinExistence type="predicted"/>
<dbReference type="GO" id="GO:0005634">
    <property type="term" value="C:nucleus"/>
    <property type="evidence" value="ECO:0007669"/>
    <property type="project" value="UniProtKB-SubCell"/>
</dbReference>
<feature type="domain" description="YEATS" evidence="6">
    <location>
        <begin position="18"/>
        <end position="169"/>
    </location>
</feature>
<dbReference type="PANTHER" id="PTHR47573:SF1">
    <property type="entry name" value="PROTEIN AF-9 HOMOLOG"/>
    <property type="match status" value="1"/>
</dbReference>
<accession>A0A9N8DCR3</accession>
<dbReference type="InterPro" id="IPR005033">
    <property type="entry name" value="YEATS"/>
</dbReference>
<feature type="compositionally biased region" description="Basic and acidic residues" evidence="5">
    <location>
        <begin position="217"/>
        <end position="238"/>
    </location>
</feature>
<dbReference type="InterPro" id="IPR038704">
    <property type="entry name" value="YEAST_sf"/>
</dbReference>
<dbReference type="OrthoDB" id="16041at2759"/>
<dbReference type="CDD" id="cd16910">
    <property type="entry name" value="YEATS_TFIID14_like"/>
    <property type="match status" value="1"/>
</dbReference>
<dbReference type="AlphaFoldDB" id="A0A9N8DCR3"/>
<keyword evidence="1" id="KW-0805">Transcription regulation</keyword>
<evidence type="ECO:0000256" key="2">
    <source>
        <dbReference type="ARBA" id="ARBA00023163"/>
    </source>
</evidence>
<dbReference type="InterPro" id="IPR055129">
    <property type="entry name" value="YEATS_dom"/>
</dbReference>